<dbReference type="Proteomes" id="UP001597138">
    <property type="component" value="Unassembled WGS sequence"/>
</dbReference>
<evidence type="ECO:0008006" key="3">
    <source>
        <dbReference type="Google" id="ProtNLM"/>
    </source>
</evidence>
<gene>
    <name evidence="1" type="ORF">ACFSC2_25260</name>
</gene>
<keyword evidence="2" id="KW-1185">Reference proteome</keyword>
<dbReference type="InterPro" id="IPR013783">
    <property type="entry name" value="Ig-like_fold"/>
</dbReference>
<feature type="non-terminal residue" evidence="1">
    <location>
        <position position="167"/>
    </location>
</feature>
<organism evidence="1 2">
    <name type="scientific">Flavobacterium artemisiae</name>
    <dbReference type="NCBI Taxonomy" id="2126556"/>
    <lineage>
        <taxon>Bacteria</taxon>
        <taxon>Pseudomonadati</taxon>
        <taxon>Bacteroidota</taxon>
        <taxon>Flavobacteriia</taxon>
        <taxon>Flavobacteriales</taxon>
        <taxon>Flavobacteriaceae</taxon>
        <taxon>Flavobacterium</taxon>
    </lineage>
</organism>
<feature type="non-terminal residue" evidence="1">
    <location>
        <position position="1"/>
    </location>
</feature>
<protein>
    <recommendedName>
        <fullName evidence="3">MBG domain-containing protein</fullName>
    </recommendedName>
</protein>
<dbReference type="Gene3D" id="2.60.40.10">
    <property type="entry name" value="Immunoglobulins"/>
    <property type="match status" value="1"/>
</dbReference>
<sequence length="167" mass="15836">GVFTISGTPTVSGTFNYTVTTTGGCSSASLSGSITVNPNAAVALSSAAATASQTLCINTPLTDIVYTPASGATGASLTAGTLPAGVTGSFAGGVFTISGTPTASGTFNYTVTTTGGCSSANLSGSITVNPDATITLSSAAATASQTLCINTPLTDIVYTPASGATGA</sequence>
<evidence type="ECO:0000313" key="2">
    <source>
        <dbReference type="Proteomes" id="UP001597138"/>
    </source>
</evidence>
<proteinExistence type="predicted"/>
<accession>A0ABW4HL29</accession>
<name>A0ABW4HL29_9FLAO</name>
<comment type="caution">
    <text evidence="1">The sequence shown here is derived from an EMBL/GenBank/DDBJ whole genome shotgun (WGS) entry which is preliminary data.</text>
</comment>
<reference evidence="2" key="1">
    <citation type="journal article" date="2019" name="Int. J. Syst. Evol. Microbiol.">
        <title>The Global Catalogue of Microorganisms (GCM) 10K type strain sequencing project: providing services to taxonomists for standard genome sequencing and annotation.</title>
        <authorList>
            <consortium name="The Broad Institute Genomics Platform"/>
            <consortium name="The Broad Institute Genome Sequencing Center for Infectious Disease"/>
            <person name="Wu L."/>
            <person name="Ma J."/>
        </authorList>
    </citation>
    <scope>NUCLEOTIDE SEQUENCE [LARGE SCALE GENOMIC DNA]</scope>
    <source>
        <strain evidence="2">CCUG 70865</strain>
    </source>
</reference>
<dbReference type="EMBL" id="JBHUDZ010000024">
    <property type="protein sequence ID" value="MFD1606070.1"/>
    <property type="molecule type" value="Genomic_DNA"/>
</dbReference>
<evidence type="ECO:0000313" key="1">
    <source>
        <dbReference type="EMBL" id="MFD1606070.1"/>
    </source>
</evidence>